<feature type="compositionally biased region" description="Basic and acidic residues" evidence="1">
    <location>
        <begin position="248"/>
        <end position="266"/>
    </location>
</feature>
<feature type="compositionally biased region" description="Low complexity" evidence="1">
    <location>
        <begin position="193"/>
        <end position="225"/>
    </location>
</feature>
<feature type="region of interest" description="Disordered" evidence="1">
    <location>
        <begin position="67"/>
        <end position="149"/>
    </location>
</feature>
<evidence type="ECO:0000256" key="2">
    <source>
        <dbReference type="SAM" id="Phobius"/>
    </source>
</evidence>
<feature type="transmembrane region" description="Helical" evidence="2">
    <location>
        <begin position="15"/>
        <end position="41"/>
    </location>
</feature>
<sequence>MIRDDVIARGPRNLIMLPFIISIFTIITAVGVTTIFLRHIYKYFTDYWQRRRRMLTMLQRRQHAQIHYSPPPIEPPWRRNENQGIYPHPNSPQFALPPRPPISPLARDPQSQRQQPESPTAQSRQLSPTPPRATQLRFRPPQQPAEGGERHVTVLTTPQSNQYHTAHQTSPYTQFQSHIPKLQQRQIFRPHTSPRSNQPEQQSQQPEQQEQPSQEEASKQSQQPSRIEQLRQAGQSTQEEPPNQVKQTKQDKPKQHRKTEEQEAPKPMRMRVRLKTKGRNLK</sequence>
<evidence type="ECO:0000313" key="3">
    <source>
        <dbReference type="EMBL" id="JAC05348.1"/>
    </source>
</evidence>
<accession>W8C0Y9</accession>
<feature type="compositionally biased region" description="Basic residues" evidence="1">
    <location>
        <begin position="268"/>
        <end position="282"/>
    </location>
</feature>
<dbReference type="EMBL" id="GAMC01001208">
    <property type="protein sequence ID" value="JAC05348.1"/>
    <property type="molecule type" value="mRNA"/>
</dbReference>
<proteinExistence type="evidence at transcript level"/>
<organism evidence="3">
    <name type="scientific">Ceratitis capitata</name>
    <name type="common">Mediterranean fruit fly</name>
    <name type="synonym">Tephritis capitata</name>
    <dbReference type="NCBI Taxonomy" id="7213"/>
    <lineage>
        <taxon>Eukaryota</taxon>
        <taxon>Metazoa</taxon>
        <taxon>Ecdysozoa</taxon>
        <taxon>Arthropoda</taxon>
        <taxon>Hexapoda</taxon>
        <taxon>Insecta</taxon>
        <taxon>Pterygota</taxon>
        <taxon>Neoptera</taxon>
        <taxon>Endopterygota</taxon>
        <taxon>Diptera</taxon>
        <taxon>Brachycera</taxon>
        <taxon>Muscomorpha</taxon>
        <taxon>Tephritoidea</taxon>
        <taxon>Tephritidae</taxon>
        <taxon>Ceratitis</taxon>
        <taxon>Ceratitis</taxon>
    </lineage>
</organism>
<protein>
    <submittedName>
        <fullName evidence="3">Uncharacterized protein</fullName>
    </submittedName>
</protein>
<feature type="compositionally biased region" description="Polar residues" evidence="1">
    <location>
        <begin position="109"/>
        <end position="127"/>
    </location>
</feature>
<evidence type="ECO:0000256" key="1">
    <source>
        <dbReference type="SAM" id="MobiDB-lite"/>
    </source>
</evidence>
<reference evidence="3" key="1">
    <citation type="submission" date="2013-07" db="EMBL/GenBank/DDBJ databases">
        <authorList>
            <person name="Geib S."/>
        </authorList>
    </citation>
    <scope>NUCLEOTIDE SEQUENCE</scope>
</reference>
<keyword evidence="2" id="KW-0812">Transmembrane</keyword>
<feature type="region of interest" description="Disordered" evidence="1">
    <location>
        <begin position="185"/>
        <end position="282"/>
    </location>
</feature>
<reference evidence="3" key="2">
    <citation type="journal article" date="2014" name="BMC Genomics">
        <title>A genomic perspective to assessing quality of mass-reared SIT flies used in Mediterranean fruit fly (Ceratitis capitata) eradication in California.</title>
        <authorList>
            <person name="Calla B."/>
            <person name="Hall B."/>
            <person name="Hou S."/>
            <person name="Geib S.M."/>
        </authorList>
    </citation>
    <scope>NUCLEOTIDE SEQUENCE</scope>
</reference>
<feature type="compositionally biased region" description="Polar residues" evidence="1">
    <location>
        <begin position="232"/>
        <end position="247"/>
    </location>
</feature>
<keyword evidence="2" id="KW-0472">Membrane</keyword>
<name>W8C0Y9_CERCA</name>
<dbReference type="AlphaFoldDB" id="W8C0Y9"/>
<keyword evidence="2" id="KW-1133">Transmembrane helix</keyword>